<protein>
    <submittedName>
        <fullName evidence="2">Carbohydrate-binding protein</fullName>
    </submittedName>
</protein>
<dbReference type="GO" id="GO:0005975">
    <property type="term" value="P:carbohydrate metabolic process"/>
    <property type="evidence" value="ECO:0007669"/>
    <property type="project" value="InterPro"/>
</dbReference>
<dbReference type="Pfam" id="PF07532">
    <property type="entry name" value="Big_4"/>
    <property type="match status" value="2"/>
</dbReference>
<dbReference type="SUPFAM" id="SSF49785">
    <property type="entry name" value="Galactose-binding domain-like"/>
    <property type="match status" value="1"/>
</dbReference>
<evidence type="ECO:0000313" key="2">
    <source>
        <dbReference type="EMBL" id="GLJ61192.1"/>
    </source>
</evidence>
<dbReference type="PANTHER" id="PTHR42812">
    <property type="entry name" value="BETA-XYLOSIDASE"/>
    <property type="match status" value="1"/>
</dbReference>
<reference evidence="2" key="1">
    <citation type="journal article" date="2014" name="Int. J. Syst. Evol. Microbiol.">
        <title>Complete genome sequence of Corynebacterium casei LMG S-19264T (=DSM 44701T), isolated from a smear-ripened cheese.</title>
        <authorList>
            <consortium name="US DOE Joint Genome Institute (JGI-PGF)"/>
            <person name="Walter F."/>
            <person name="Albersmeier A."/>
            <person name="Kalinowski J."/>
            <person name="Ruckert C."/>
        </authorList>
    </citation>
    <scope>NUCLEOTIDE SEQUENCE</scope>
    <source>
        <strain evidence="2">VKM Ac-1020</strain>
    </source>
</reference>
<dbReference type="InterPro" id="IPR011081">
    <property type="entry name" value="Big_4"/>
</dbReference>
<organism evidence="2 3">
    <name type="scientific">Microbacterium barkeri</name>
    <dbReference type="NCBI Taxonomy" id="33917"/>
    <lineage>
        <taxon>Bacteria</taxon>
        <taxon>Bacillati</taxon>
        <taxon>Actinomycetota</taxon>
        <taxon>Actinomycetes</taxon>
        <taxon>Micrococcales</taxon>
        <taxon>Microbacteriaceae</taxon>
        <taxon>Microbacterium</taxon>
    </lineage>
</organism>
<dbReference type="InterPro" id="IPR013783">
    <property type="entry name" value="Ig-like_fold"/>
</dbReference>
<dbReference type="PANTHER" id="PTHR42812:SF12">
    <property type="entry name" value="BETA-XYLOSIDASE-RELATED"/>
    <property type="match status" value="1"/>
</dbReference>
<name>A0A9W6H2Q7_9MICO</name>
<feature type="domain" description="F5/8 type C" evidence="1">
    <location>
        <begin position="816"/>
        <end position="963"/>
    </location>
</feature>
<dbReference type="Gene3D" id="2.60.40.10">
    <property type="entry name" value="Immunoglobulins"/>
    <property type="match status" value="1"/>
</dbReference>
<dbReference type="EMBL" id="BSEJ01000005">
    <property type="protein sequence ID" value="GLJ61192.1"/>
    <property type="molecule type" value="Genomic_DNA"/>
</dbReference>
<sequence>MGLSASPAFAANSDLGYPVFSGSENPVPDTGTGYTVGNQLQAIFDADLAAGAGASTEKDFWFDRMLTRTGTAGSFGDENQWLFSRGRAAFMKVHDPAKLGFGGQLAYWEAVDGRDAYTVTASVGGEQITLTEDAAARKQTPSYWRSVHRNADAGVEIVQTKFITDANVLVTELEVRATGAAVEVGLRAVSPYATVAEENELTGTFDALNDITRVHPRFSGDGFAPVDGGLETTLSIGAGESAVTKLQLGLVTEEIAESRPAYDAIAAASPSDAYTEHVTAYNRWWADNVPYLDTPEDDIDKTLFYRWWLLRFNYLDANAPGNAYQFPTAVEGALGYNNAIDLTVGMFIDDLKYFRNPIYSYGGWVSTGETSKGGRFVDNPGDPANWNASHTQYIAEAAWKSYQVHGGPLGIVENLARYAEGDAKGQLSSYDSNGNGLLETNWNAWTGNDADAVSFDYFRRANERAESAYVYSGARAASAAYGLLGRDDKSAEMDAIAEKVKTGVLENLWDAEENLIKHRDLQTGELIPWKEINNYYPFSVGLMPKPGDEDYADDYVDALRLFADDAEYPIFPFTTANQADKAEAAAAGHPGTNNFSIINSTVTFRMVATALREYPSDAIDAEWYKKLLYWNAWAHYQNGGDNRLPDANEFWADGDADPQSIGYRSWIHHTILGTTNFTMIEDAMGLQPRTDDRIELYPIDIDWPHFTVNNVSYHGSDLTITWDEPGDGERPYGDSVPEGYSVFVDGERAFTVDSLTHVVYDPATGEVSFEEDVVNGVSEPKVVDAAPVALRSPQDVVYADDSRVVDLFAKAGQDISSHAAENLAKGRPVTASFSADGRPADAAVNGTTINEPFWGAAGSPNATDWLEIDLGSPQAVDTVRAYFYDTSSSATASGYAEPSRYGIEYWDGAGWTAVPGAVEAPTVPQPNLNEARFPEITTQRIRISVAHAEGYRTGLKELEVLRTGEPVGAAENAAPSVLAYTQAGAVSAGRAELTGIVKDDGAPSDPLTVSWSVVSAPEGGDAFIEHADRANTIVRFTVAGEYRLRLTATDGEHSVSDDVVIRGEAADGGTDIGPSATPTASYTAGWNRVTAVNDGSGVNEGGDQAQIWGTWSGDRPASQWLQYTWEEPVRVAGSEIMFWTDSAAGTGEGVAVPASWKIQYLDAEGAWVDVPNASGYGTERTGTNATTFDMVTTTALRATFEASPNATGTSYSAVGVSEWDVFSAAPAAIDETHVRTDVGALPTLPQQVGVTYADDSRALAAVTWAPVTEDQVAAEGSFEVRGIVEGASATAKATVWVRSTHELTINQVDTVSVHTAVGVAPALPESTSVLYNDGSKETLPVVWDEIDPAQYASDGEFAVAGTVQSDHAGDKTATASVIVGAGGGENPVSVAVSVDGRCVGAKGVIAVKATNDGTEVADIEIRSPYGKKTFAGVEPGDSVSIAFKTREKEVPAGAVDATATAGEETGTSSAEYVAFTCR</sequence>
<evidence type="ECO:0000313" key="3">
    <source>
        <dbReference type="Proteomes" id="UP001142462"/>
    </source>
</evidence>
<gene>
    <name evidence="2" type="ORF">GCM10017576_13210</name>
</gene>
<dbReference type="SUPFAM" id="SSF48208">
    <property type="entry name" value="Six-hairpin glycosidases"/>
    <property type="match status" value="1"/>
</dbReference>
<dbReference type="Gene3D" id="1.50.10.10">
    <property type="match status" value="1"/>
</dbReference>
<dbReference type="PROSITE" id="PS50022">
    <property type="entry name" value="FA58C_3"/>
    <property type="match status" value="1"/>
</dbReference>
<dbReference type="InterPro" id="IPR051795">
    <property type="entry name" value="Glycosyl_Hydrlase_43"/>
</dbReference>
<dbReference type="InterPro" id="IPR008979">
    <property type="entry name" value="Galactose-bd-like_sf"/>
</dbReference>
<dbReference type="InterPro" id="IPR012341">
    <property type="entry name" value="6hp_glycosidase-like_sf"/>
</dbReference>
<dbReference type="Pfam" id="PF22422">
    <property type="entry name" value="MGH1-like_GH"/>
    <property type="match status" value="1"/>
</dbReference>
<evidence type="ECO:0000259" key="1">
    <source>
        <dbReference type="PROSITE" id="PS50022"/>
    </source>
</evidence>
<dbReference type="Pfam" id="PF00754">
    <property type="entry name" value="F5_F8_type_C"/>
    <property type="match status" value="1"/>
</dbReference>
<dbReference type="InterPro" id="IPR000421">
    <property type="entry name" value="FA58C"/>
</dbReference>
<dbReference type="RefSeq" id="WP_271172906.1">
    <property type="nucleotide sequence ID" value="NZ_BSEJ01000005.1"/>
</dbReference>
<dbReference type="Proteomes" id="UP001142462">
    <property type="component" value="Unassembled WGS sequence"/>
</dbReference>
<keyword evidence="3" id="KW-1185">Reference proteome</keyword>
<proteinExistence type="predicted"/>
<comment type="caution">
    <text evidence="2">The sequence shown here is derived from an EMBL/GenBank/DDBJ whole genome shotgun (WGS) entry which is preliminary data.</text>
</comment>
<reference evidence="2" key="2">
    <citation type="submission" date="2023-01" db="EMBL/GenBank/DDBJ databases">
        <authorList>
            <person name="Sun Q."/>
            <person name="Evtushenko L."/>
        </authorList>
    </citation>
    <scope>NUCLEOTIDE SEQUENCE</scope>
    <source>
        <strain evidence="2">VKM Ac-1020</strain>
    </source>
</reference>
<dbReference type="Gene3D" id="2.60.120.260">
    <property type="entry name" value="Galactose-binding domain-like"/>
    <property type="match status" value="2"/>
</dbReference>
<accession>A0A9W6H2Q7</accession>
<dbReference type="InterPro" id="IPR008928">
    <property type="entry name" value="6-hairpin_glycosidase_sf"/>
</dbReference>
<dbReference type="InterPro" id="IPR054491">
    <property type="entry name" value="MGH1-like_GH"/>
</dbReference>